<dbReference type="AlphaFoldDB" id="A0A3N7J7R7"/>
<organism evidence="1 2">
    <name type="scientific">Piscinibacter terrae</name>
    <dbReference type="NCBI Taxonomy" id="2496871"/>
    <lineage>
        <taxon>Bacteria</taxon>
        <taxon>Pseudomonadati</taxon>
        <taxon>Pseudomonadota</taxon>
        <taxon>Betaproteobacteria</taxon>
        <taxon>Burkholderiales</taxon>
        <taxon>Sphaerotilaceae</taxon>
        <taxon>Piscinibacter</taxon>
    </lineage>
</organism>
<evidence type="ECO:0000313" key="2">
    <source>
        <dbReference type="Proteomes" id="UP000267464"/>
    </source>
</evidence>
<dbReference type="OrthoDB" id="8685558at2"/>
<name>A0A3N7J7R7_9BURK</name>
<dbReference type="Proteomes" id="UP000267464">
    <property type="component" value="Unassembled WGS sequence"/>
</dbReference>
<gene>
    <name evidence="1" type="ORF">DZC73_02995</name>
</gene>
<reference evidence="1 2" key="1">
    <citation type="submission" date="2018-08" db="EMBL/GenBank/DDBJ databases">
        <authorList>
            <person name="Khan S.A."/>
            <person name="Jeon C.O."/>
            <person name="Chun B.H."/>
            <person name="Jeong S.E."/>
        </authorList>
    </citation>
    <scope>NUCLEOTIDE SEQUENCE [LARGE SCALE GENOMIC DNA]</scope>
    <source>
        <strain evidence="1 2">S-16</strain>
    </source>
</reference>
<reference evidence="1 2" key="2">
    <citation type="submission" date="2018-12" db="EMBL/GenBank/DDBJ databases">
        <title>Rhizobacter gummiphilus sp. nov., a rubber-degrading bacterium isolated from the soil of a botanical garden in Japan.</title>
        <authorList>
            <person name="Shunsuke S.S."/>
        </authorList>
    </citation>
    <scope>NUCLEOTIDE SEQUENCE [LARGE SCALE GENOMIC DNA]</scope>
    <source>
        <strain evidence="1 2">S-16</strain>
    </source>
</reference>
<proteinExistence type="predicted"/>
<comment type="caution">
    <text evidence="1">The sequence shown here is derived from an EMBL/GenBank/DDBJ whole genome shotgun (WGS) entry which is preliminary data.</text>
</comment>
<dbReference type="EMBL" id="QUSW01000001">
    <property type="protein sequence ID" value="RQP26812.1"/>
    <property type="molecule type" value="Genomic_DNA"/>
</dbReference>
<keyword evidence="2" id="KW-1185">Reference proteome</keyword>
<sequence>MTLRYLTFTLSEDTDGISTLDAMASTRPESHAEVMREVQNILDWAHRRFPDRHGPIEDGMAWNHDLLVQEEDGGWHTVTLSLAGSPQFIDAFAAEFGDAMD</sequence>
<protein>
    <submittedName>
        <fullName evidence="1">Uncharacterized protein</fullName>
    </submittedName>
</protein>
<accession>A0A3N7J7R7</accession>
<evidence type="ECO:0000313" key="1">
    <source>
        <dbReference type="EMBL" id="RQP26812.1"/>
    </source>
</evidence>